<dbReference type="Proteomes" id="UP001152797">
    <property type="component" value="Unassembled WGS sequence"/>
</dbReference>
<dbReference type="Pfam" id="PF13041">
    <property type="entry name" value="PPR_2"/>
    <property type="match status" value="1"/>
</dbReference>
<feature type="repeat" description="PPR" evidence="2">
    <location>
        <begin position="83"/>
        <end position="117"/>
    </location>
</feature>
<dbReference type="EMBL" id="CAMXCT020006765">
    <property type="protein sequence ID" value="CAL1173055.1"/>
    <property type="molecule type" value="Genomic_DNA"/>
</dbReference>
<keyword evidence="1" id="KW-0677">Repeat</keyword>
<dbReference type="PROSITE" id="PS51375">
    <property type="entry name" value="PPR"/>
    <property type="match status" value="3"/>
</dbReference>
<accession>A0A9P1GRI0</accession>
<evidence type="ECO:0000313" key="7">
    <source>
        <dbReference type="Proteomes" id="UP001152797"/>
    </source>
</evidence>
<evidence type="ECO:0000313" key="5">
    <source>
        <dbReference type="EMBL" id="CAL1173055.1"/>
    </source>
</evidence>
<evidence type="ECO:0000256" key="2">
    <source>
        <dbReference type="PROSITE-ProRule" id="PRU00708"/>
    </source>
</evidence>
<dbReference type="Pfam" id="PF02214">
    <property type="entry name" value="BTB_2"/>
    <property type="match status" value="1"/>
</dbReference>
<sequence length="680" mass="74683">MRLEGAMALPSPNVVSFNATLSAAARGAEWSLALQLLKEMQSSFVSPDIISLGASINAFEPSRSWQQVLELIDDFMTMAIAPDLRAWNAAMTCCIRGEVWHRAVQMFSTMEKHLLMPNEVSYNALLSACERGQHWEPVLRTLEEMRRAEVAPDVVTFNTSISALQGPQWETALQLFHSASCEVQPNAVTMAALIGACGEGLQWQRSLDLFWCTEHWCCEAPNEATIVSAMAACGSCSQWREALQLFGELERQQLPRNVVSYSAAVAACAKASEVGQVDRLMQEMTNASIEGNAVTFTAQLTVQLRNGLASALRLFDKMRQKAITADAFAFDSLVGACQRDAAWAEALGLFQQLCDEHGPTVLAYNATLSACEKATQWPTALALLELPTESVRSVRNDVAVELAVMACVRANQPEIAAKLYRGTGASSANGASGVRSVSVRPGFLETKASDLVTFNVSGKIYQLLREPTLSLHPTSLLTQMAEEEPTEQPIFVEGDQELFKFVIDYHRDRKVILPLTVSRSAVLRELHRYGLEVPKERIVEDEVCFPSVMRKVTGWSQTLGGPSEGSSRLKGDLDELMARKNHRRKTETLAALLGSLFADAAVAKAAQETGEGFRVSTREVADMMGVNEHDSVYARLFRHVQVSQLEASDSLLDFASSFGYSFTVSDLAAGWFDIAFKPIW</sequence>
<dbReference type="InterPro" id="IPR011333">
    <property type="entry name" value="SKP1/BTB/POZ_sf"/>
</dbReference>
<dbReference type="AlphaFoldDB" id="A0A9P1GRI0"/>
<evidence type="ECO:0000259" key="3">
    <source>
        <dbReference type="Pfam" id="PF02214"/>
    </source>
</evidence>
<evidence type="ECO:0000313" key="6">
    <source>
        <dbReference type="EMBL" id="CAL4806992.1"/>
    </source>
</evidence>
<reference evidence="5" key="2">
    <citation type="submission" date="2024-04" db="EMBL/GenBank/DDBJ databases">
        <authorList>
            <person name="Chen Y."/>
            <person name="Shah S."/>
            <person name="Dougan E. K."/>
            <person name="Thang M."/>
            <person name="Chan C."/>
        </authorList>
    </citation>
    <scope>NUCLEOTIDE SEQUENCE [LARGE SCALE GENOMIC DNA]</scope>
</reference>
<reference evidence="4" key="1">
    <citation type="submission" date="2022-10" db="EMBL/GenBank/DDBJ databases">
        <authorList>
            <person name="Chen Y."/>
            <person name="Dougan E. K."/>
            <person name="Chan C."/>
            <person name="Rhodes N."/>
            <person name="Thang M."/>
        </authorList>
    </citation>
    <scope>NUCLEOTIDE SEQUENCE</scope>
</reference>
<dbReference type="EMBL" id="CAMXCT010006765">
    <property type="protein sequence ID" value="CAI4019680.1"/>
    <property type="molecule type" value="Genomic_DNA"/>
</dbReference>
<dbReference type="PANTHER" id="PTHR47447">
    <property type="entry name" value="OS03G0856100 PROTEIN"/>
    <property type="match status" value="1"/>
</dbReference>
<dbReference type="SUPFAM" id="SSF54695">
    <property type="entry name" value="POZ domain"/>
    <property type="match status" value="1"/>
</dbReference>
<feature type="repeat" description="PPR" evidence="2">
    <location>
        <begin position="118"/>
        <end position="152"/>
    </location>
</feature>
<name>A0A9P1GRI0_9DINO</name>
<keyword evidence="7" id="KW-1185">Reference proteome</keyword>
<evidence type="ECO:0000313" key="4">
    <source>
        <dbReference type="EMBL" id="CAI4019680.1"/>
    </source>
</evidence>
<comment type="caution">
    <text evidence="4">The sequence shown here is derived from an EMBL/GenBank/DDBJ whole genome shotgun (WGS) entry which is preliminary data.</text>
</comment>
<gene>
    <name evidence="4" type="ORF">C1SCF055_LOCUS44165</name>
</gene>
<dbReference type="OrthoDB" id="185373at2759"/>
<dbReference type="Gene3D" id="1.25.40.10">
    <property type="entry name" value="Tetratricopeptide repeat domain"/>
    <property type="match status" value="3"/>
</dbReference>
<proteinExistence type="predicted"/>
<dbReference type="Pfam" id="PF01535">
    <property type="entry name" value="PPR"/>
    <property type="match status" value="1"/>
</dbReference>
<feature type="repeat" description="PPR" evidence="2">
    <location>
        <begin position="13"/>
        <end position="47"/>
    </location>
</feature>
<protein>
    <submittedName>
        <fullName evidence="6">Pentacotripeptide-repeat region of PRORP domain-containing protein</fullName>
    </submittedName>
</protein>
<dbReference type="InterPro" id="IPR002885">
    <property type="entry name" value="PPR_rpt"/>
</dbReference>
<dbReference type="PANTHER" id="PTHR47447:SF17">
    <property type="entry name" value="OS12G0638900 PROTEIN"/>
    <property type="match status" value="1"/>
</dbReference>
<organism evidence="4">
    <name type="scientific">Cladocopium goreaui</name>
    <dbReference type="NCBI Taxonomy" id="2562237"/>
    <lineage>
        <taxon>Eukaryota</taxon>
        <taxon>Sar</taxon>
        <taxon>Alveolata</taxon>
        <taxon>Dinophyceae</taxon>
        <taxon>Suessiales</taxon>
        <taxon>Symbiodiniaceae</taxon>
        <taxon>Cladocopium</taxon>
    </lineage>
</organism>
<feature type="domain" description="Potassium channel tetramerisation-type BTB" evidence="3">
    <location>
        <begin position="452"/>
        <end position="532"/>
    </location>
</feature>
<dbReference type="GO" id="GO:0051260">
    <property type="term" value="P:protein homooligomerization"/>
    <property type="evidence" value="ECO:0007669"/>
    <property type="project" value="InterPro"/>
</dbReference>
<dbReference type="EMBL" id="CAMXCT030006765">
    <property type="protein sequence ID" value="CAL4806992.1"/>
    <property type="molecule type" value="Genomic_DNA"/>
</dbReference>
<evidence type="ECO:0000256" key="1">
    <source>
        <dbReference type="ARBA" id="ARBA00022737"/>
    </source>
</evidence>
<dbReference type="Gene3D" id="3.30.710.10">
    <property type="entry name" value="Potassium Channel Kv1.1, Chain A"/>
    <property type="match status" value="1"/>
</dbReference>
<dbReference type="Pfam" id="PF13812">
    <property type="entry name" value="PPR_3"/>
    <property type="match status" value="1"/>
</dbReference>
<dbReference type="InterPro" id="IPR003131">
    <property type="entry name" value="T1-type_BTB"/>
</dbReference>
<dbReference type="InterPro" id="IPR011990">
    <property type="entry name" value="TPR-like_helical_dom_sf"/>
</dbReference>